<keyword evidence="1" id="KW-0378">Hydrolase</keyword>
<keyword evidence="1" id="KW-0067">ATP-binding</keyword>
<keyword evidence="1" id="KW-0347">Helicase</keyword>
<gene>
    <name evidence="1" type="ORF">DIW82_11545</name>
</gene>
<protein>
    <submittedName>
        <fullName evidence="1">ATP-dependent DNA helicase II</fullName>
    </submittedName>
</protein>
<reference evidence="1 2" key="1">
    <citation type="journal article" date="2018" name="Nat. Biotechnol.">
        <title>A standardized bacterial taxonomy based on genome phylogeny substantially revises the tree of life.</title>
        <authorList>
            <person name="Parks D.H."/>
            <person name="Chuvochina M."/>
            <person name="Waite D.W."/>
            <person name="Rinke C."/>
            <person name="Skarshewski A."/>
            <person name="Chaumeil P.A."/>
            <person name="Hugenholtz P."/>
        </authorList>
    </citation>
    <scope>NUCLEOTIDE SEQUENCE [LARGE SCALE GENOMIC DNA]</scope>
    <source>
        <strain evidence="1">UBA11247</strain>
    </source>
</reference>
<dbReference type="Proteomes" id="UP000261739">
    <property type="component" value="Unassembled WGS sequence"/>
</dbReference>
<evidence type="ECO:0000313" key="2">
    <source>
        <dbReference type="Proteomes" id="UP000261739"/>
    </source>
</evidence>
<sequence length="289" mass="30142">EEQRLLYVAMTRSKFRTVLAPYSSVGAWRALTEAGMDGEELADLTRDSARLPQSSAPVTATPAVSPAAVLDRARNTAPVKDGVVPATFAPSGVAADDKLTAGARVSVRADLGAPLVTGGGAEWDKVGDCIHSYLAAPLDSLSDEHRLAVATRLVTRWGVGDRVTPEQVVACGDRWSDFVTGTLGATAVASEVPFTWTNPAGQRAQGWLDQLLTVPGNDGGGDTGAAADRRIIVDHKTYPGTDPVGHVMANYLGQMAVYRDALTAIDGVAPAAVLIHLPLLGTVLAVELP</sequence>
<dbReference type="EMBL" id="DQID01000296">
    <property type="protein sequence ID" value="HCT15381.1"/>
    <property type="molecule type" value="Genomic_DNA"/>
</dbReference>
<feature type="non-terminal residue" evidence="1">
    <location>
        <position position="1"/>
    </location>
</feature>
<proteinExistence type="predicted"/>
<organism evidence="1 2">
    <name type="scientific">Corynebacterium nuruki</name>
    <dbReference type="NCBI Taxonomy" id="1032851"/>
    <lineage>
        <taxon>Bacteria</taxon>
        <taxon>Bacillati</taxon>
        <taxon>Actinomycetota</taxon>
        <taxon>Actinomycetes</taxon>
        <taxon>Mycobacteriales</taxon>
        <taxon>Corynebacteriaceae</taxon>
        <taxon>Corynebacterium</taxon>
    </lineage>
</organism>
<keyword evidence="1" id="KW-0547">Nucleotide-binding</keyword>
<comment type="caution">
    <text evidence="1">The sequence shown here is derived from an EMBL/GenBank/DDBJ whole genome shotgun (WGS) entry which is preliminary data.</text>
</comment>
<name>A0A3D4T2C4_9CORY</name>
<accession>A0A3D4T2C4</accession>
<dbReference type="GO" id="GO:0004386">
    <property type="term" value="F:helicase activity"/>
    <property type="evidence" value="ECO:0007669"/>
    <property type="project" value="UniProtKB-KW"/>
</dbReference>
<evidence type="ECO:0000313" key="1">
    <source>
        <dbReference type="EMBL" id="HCT15381.1"/>
    </source>
</evidence>
<dbReference type="AlphaFoldDB" id="A0A3D4T2C4"/>